<dbReference type="InterPro" id="IPR036259">
    <property type="entry name" value="MFS_trans_sf"/>
</dbReference>
<reference evidence="6 7" key="1">
    <citation type="submission" date="2020-08" db="EMBL/GenBank/DDBJ databases">
        <title>Genomic Encyclopedia of Type Strains, Phase IV (KMG-IV): sequencing the most valuable type-strain genomes for metagenomic binning, comparative biology and taxonomic classification.</title>
        <authorList>
            <person name="Goeker M."/>
        </authorList>
    </citation>
    <scope>NUCLEOTIDE SEQUENCE [LARGE SCALE GENOMIC DNA]</scope>
    <source>
        <strain evidence="6 7">DSM 23240</strain>
    </source>
</reference>
<keyword evidence="3 4" id="KW-0472">Membrane</keyword>
<evidence type="ECO:0000256" key="1">
    <source>
        <dbReference type="ARBA" id="ARBA00022692"/>
    </source>
</evidence>
<dbReference type="EMBL" id="JACHHQ010000008">
    <property type="protein sequence ID" value="MBB5201679.1"/>
    <property type="molecule type" value="Genomic_DNA"/>
</dbReference>
<feature type="transmembrane region" description="Helical" evidence="4">
    <location>
        <begin position="397"/>
        <end position="418"/>
    </location>
</feature>
<feature type="transmembrane region" description="Helical" evidence="4">
    <location>
        <begin position="129"/>
        <end position="149"/>
    </location>
</feature>
<dbReference type="Proteomes" id="UP000571084">
    <property type="component" value="Unassembled WGS sequence"/>
</dbReference>
<dbReference type="SUPFAM" id="SSF103473">
    <property type="entry name" value="MFS general substrate transporter"/>
    <property type="match status" value="1"/>
</dbReference>
<organism evidence="6 7">
    <name type="scientific">Glaciimonas immobilis</name>
    <dbReference type="NCBI Taxonomy" id="728004"/>
    <lineage>
        <taxon>Bacteria</taxon>
        <taxon>Pseudomonadati</taxon>
        <taxon>Pseudomonadota</taxon>
        <taxon>Betaproteobacteria</taxon>
        <taxon>Burkholderiales</taxon>
        <taxon>Oxalobacteraceae</taxon>
        <taxon>Glaciimonas</taxon>
    </lineage>
</organism>
<accession>A0A840RZ97</accession>
<evidence type="ECO:0000259" key="5">
    <source>
        <dbReference type="PROSITE" id="PS50850"/>
    </source>
</evidence>
<feature type="transmembrane region" description="Helical" evidence="4">
    <location>
        <begin position="368"/>
        <end position="391"/>
    </location>
</feature>
<evidence type="ECO:0000256" key="3">
    <source>
        <dbReference type="ARBA" id="ARBA00023136"/>
    </source>
</evidence>
<protein>
    <submittedName>
        <fullName evidence="6">MFS family permease</fullName>
    </submittedName>
</protein>
<feature type="domain" description="Major facilitator superfamily (MFS) profile" evidence="5">
    <location>
        <begin position="28"/>
        <end position="423"/>
    </location>
</feature>
<keyword evidence="7" id="KW-1185">Reference proteome</keyword>
<evidence type="ECO:0000256" key="4">
    <source>
        <dbReference type="SAM" id="Phobius"/>
    </source>
</evidence>
<evidence type="ECO:0000313" key="7">
    <source>
        <dbReference type="Proteomes" id="UP000571084"/>
    </source>
</evidence>
<keyword evidence="1 4" id="KW-0812">Transmembrane</keyword>
<feature type="transmembrane region" description="Helical" evidence="4">
    <location>
        <begin position="100"/>
        <end position="123"/>
    </location>
</feature>
<dbReference type="Gene3D" id="1.20.1250.20">
    <property type="entry name" value="MFS general substrate transporter like domains"/>
    <property type="match status" value="2"/>
</dbReference>
<dbReference type="GO" id="GO:0022857">
    <property type="term" value="F:transmembrane transporter activity"/>
    <property type="evidence" value="ECO:0007669"/>
    <property type="project" value="InterPro"/>
</dbReference>
<gene>
    <name evidence="6" type="ORF">HNR39_003537</name>
</gene>
<dbReference type="AlphaFoldDB" id="A0A840RZ97"/>
<feature type="transmembrane region" description="Helical" evidence="4">
    <location>
        <begin position="187"/>
        <end position="207"/>
    </location>
</feature>
<evidence type="ECO:0000256" key="2">
    <source>
        <dbReference type="ARBA" id="ARBA00022989"/>
    </source>
</evidence>
<feature type="transmembrane region" description="Helical" evidence="4">
    <location>
        <begin position="244"/>
        <end position="262"/>
    </location>
</feature>
<sequence length="425" mass="45086">MQTAESSIPASGVASAALDLTEFKLGWRALLVAIVGVTTSVNATLLYGFGSMVVPLEKAFGWTAAQLQPAIAFLFLGAIISSQVVGWLNKRFGIRRVTLFSLVTLACGFLLLTQIGGSIWTLYLGFTLIAWAGFGTLQVTWTHLINLWFERNRGLALALTLSGTGIAAIVMPPLITTVTQKWNWQAGFITMALMATVLAIPLVFFWMTTAAPGKKAHPEAVKSAAKLIDLSGLTFREGCRSRKFWACNVALTLAVSAILGIVTNGVPLMRFRGISAIEASQIFSSFGISLILGRVVVGYLVDRLWAPGVAAVTLALSALGCVLFGMVGSNVPLLIGATLLVGIGAGAEFDLAAYLVSRYFGLRDYGRLFGLHLGLITAGAAASPILFGAMFKMTGSYTALLSYCTACFIIGPLLLLTLGRYPAPK</sequence>
<dbReference type="PROSITE" id="PS50850">
    <property type="entry name" value="MFS"/>
    <property type="match status" value="1"/>
</dbReference>
<feature type="transmembrane region" description="Helical" evidence="4">
    <location>
        <begin position="156"/>
        <end position="175"/>
    </location>
</feature>
<dbReference type="InterPro" id="IPR011701">
    <property type="entry name" value="MFS"/>
</dbReference>
<dbReference type="PANTHER" id="PTHR11360:SF290">
    <property type="entry name" value="MONOCARBOXYLATE MFS PERMEASE"/>
    <property type="match status" value="1"/>
</dbReference>
<evidence type="ECO:0000313" key="6">
    <source>
        <dbReference type="EMBL" id="MBB5201679.1"/>
    </source>
</evidence>
<dbReference type="CDD" id="cd17355">
    <property type="entry name" value="MFS_YcxA_like"/>
    <property type="match status" value="1"/>
</dbReference>
<proteinExistence type="predicted"/>
<comment type="caution">
    <text evidence="6">The sequence shown here is derived from an EMBL/GenBank/DDBJ whole genome shotgun (WGS) entry which is preliminary data.</text>
</comment>
<dbReference type="RefSeq" id="WP_245182492.1">
    <property type="nucleotide sequence ID" value="NZ_JAAOZT010000017.1"/>
</dbReference>
<feature type="transmembrane region" description="Helical" evidence="4">
    <location>
        <begin position="333"/>
        <end position="356"/>
    </location>
</feature>
<name>A0A840RZ97_9BURK</name>
<dbReference type="InterPro" id="IPR020846">
    <property type="entry name" value="MFS_dom"/>
</dbReference>
<dbReference type="PANTHER" id="PTHR11360">
    <property type="entry name" value="MONOCARBOXYLATE TRANSPORTER"/>
    <property type="match status" value="1"/>
</dbReference>
<dbReference type="InterPro" id="IPR050327">
    <property type="entry name" value="Proton-linked_MCT"/>
</dbReference>
<feature type="transmembrane region" description="Helical" evidence="4">
    <location>
        <begin position="70"/>
        <end position="88"/>
    </location>
</feature>
<dbReference type="Pfam" id="PF07690">
    <property type="entry name" value="MFS_1"/>
    <property type="match status" value="1"/>
</dbReference>
<feature type="transmembrane region" description="Helical" evidence="4">
    <location>
        <begin position="282"/>
        <end position="301"/>
    </location>
</feature>
<feature type="transmembrane region" description="Helical" evidence="4">
    <location>
        <begin position="308"/>
        <end position="327"/>
    </location>
</feature>
<keyword evidence="2 4" id="KW-1133">Transmembrane helix</keyword>
<feature type="transmembrane region" description="Helical" evidence="4">
    <location>
        <begin position="29"/>
        <end position="50"/>
    </location>
</feature>